<evidence type="ECO:0000256" key="8">
    <source>
        <dbReference type="ARBA" id="ARBA00068688"/>
    </source>
</evidence>
<dbReference type="PROSITE" id="PS50835">
    <property type="entry name" value="IG_LIKE"/>
    <property type="match status" value="5"/>
</dbReference>
<dbReference type="PANTHER" id="PTHR45080:SF8">
    <property type="entry name" value="IG-LIKE DOMAIN-CONTAINING PROTEIN"/>
    <property type="match status" value="1"/>
</dbReference>
<dbReference type="SMART" id="SM00409">
    <property type="entry name" value="IG"/>
    <property type="match status" value="5"/>
</dbReference>
<protein>
    <recommendedName>
        <fullName evidence="8">Hemolin</fullName>
    </recommendedName>
</protein>
<feature type="domain" description="Ig-like" evidence="9">
    <location>
        <begin position="308"/>
        <end position="399"/>
    </location>
</feature>
<dbReference type="RefSeq" id="XP_026736324.1">
    <property type="nucleotide sequence ID" value="XM_026880523.1"/>
</dbReference>
<evidence type="ECO:0000256" key="3">
    <source>
        <dbReference type="ARBA" id="ARBA00022729"/>
    </source>
</evidence>
<dbReference type="SUPFAM" id="SSF48726">
    <property type="entry name" value="Immunoglobulin"/>
    <property type="match status" value="5"/>
</dbReference>
<evidence type="ECO:0000256" key="5">
    <source>
        <dbReference type="ARBA" id="ARBA00023180"/>
    </source>
</evidence>
<dbReference type="SMART" id="SM00408">
    <property type="entry name" value="IGc2"/>
    <property type="match status" value="5"/>
</dbReference>
<name>A0A7E5W6S9_TRINI</name>
<dbReference type="GO" id="GO:0005576">
    <property type="term" value="C:extracellular region"/>
    <property type="evidence" value="ECO:0007669"/>
    <property type="project" value="UniProtKB-SubCell"/>
</dbReference>
<evidence type="ECO:0000313" key="11">
    <source>
        <dbReference type="RefSeq" id="XP_026736324.1"/>
    </source>
</evidence>
<dbReference type="InterPro" id="IPR036179">
    <property type="entry name" value="Ig-like_dom_sf"/>
</dbReference>
<reference evidence="11" key="1">
    <citation type="submission" date="2025-08" db="UniProtKB">
        <authorList>
            <consortium name="RefSeq"/>
        </authorList>
    </citation>
    <scope>IDENTIFICATION</scope>
</reference>
<dbReference type="PANTHER" id="PTHR45080">
    <property type="entry name" value="CONTACTIN 5"/>
    <property type="match status" value="1"/>
</dbReference>
<keyword evidence="3" id="KW-0732">Signal</keyword>
<keyword evidence="2" id="KW-0964">Secreted</keyword>
<accession>A0A7E5W6S9</accession>
<evidence type="ECO:0000259" key="9">
    <source>
        <dbReference type="PROSITE" id="PS50835"/>
    </source>
</evidence>
<dbReference type="FunFam" id="2.60.40.10:FF:000032">
    <property type="entry name" value="palladin isoform X1"/>
    <property type="match status" value="1"/>
</dbReference>
<dbReference type="Pfam" id="PF07679">
    <property type="entry name" value="I-set"/>
    <property type="match status" value="3"/>
</dbReference>
<evidence type="ECO:0000256" key="2">
    <source>
        <dbReference type="ARBA" id="ARBA00022525"/>
    </source>
</evidence>
<dbReference type="InterPro" id="IPR013098">
    <property type="entry name" value="Ig_I-set"/>
</dbReference>
<dbReference type="InterPro" id="IPR003598">
    <property type="entry name" value="Ig_sub2"/>
</dbReference>
<feature type="domain" description="Ig-like" evidence="9">
    <location>
        <begin position="404"/>
        <end position="495"/>
    </location>
</feature>
<dbReference type="Gene3D" id="2.60.40.10">
    <property type="entry name" value="Immunoglobulins"/>
    <property type="match status" value="5"/>
</dbReference>
<dbReference type="InParanoid" id="A0A7E5W6S9"/>
<dbReference type="InterPro" id="IPR007110">
    <property type="entry name" value="Ig-like_dom"/>
</dbReference>
<dbReference type="GeneID" id="113499918"/>
<dbReference type="KEGG" id="tnl:113499918"/>
<feature type="domain" description="Ig-like" evidence="9">
    <location>
        <begin position="595"/>
        <end position="679"/>
    </location>
</feature>
<keyword evidence="6" id="KW-0393">Immunoglobulin domain</keyword>
<dbReference type="OrthoDB" id="5985519at2759"/>
<evidence type="ECO:0000256" key="7">
    <source>
        <dbReference type="ARBA" id="ARBA00061228"/>
    </source>
</evidence>
<evidence type="ECO:0000313" key="10">
    <source>
        <dbReference type="Proteomes" id="UP000322000"/>
    </source>
</evidence>
<evidence type="ECO:0000256" key="1">
    <source>
        <dbReference type="ARBA" id="ARBA00004613"/>
    </source>
</evidence>
<keyword evidence="5" id="KW-0325">Glycoprotein</keyword>
<dbReference type="GO" id="GO:0005886">
    <property type="term" value="C:plasma membrane"/>
    <property type="evidence" value="ECO:0007669"/>
    <property type="project" value="TreeGrafter"/>
</dbReference>
<dbReference type="InterPro" id="IPR003599">
    <property type="entry name" value="Ig_sub"/>
</dbReference>
<feature type="domain" description="Ig-like" evidence="9">
    <location>
        <begin position="215"/>
        <end position="288"/>
    </location>
</feature>
<feature type="domain" description="Ig-like" evidence="9">
    <location>
        <begin position="498"/>
        <end position="583"/>
    </location>
</feature>
<keyword evidence="4" id="KW-1015">Disulfide bond</keyword>
<gene>
    <name evidence="11" type="primary">LOC113499918</name>
</gene>
<dbReference type="InterPro" id="IPR013783">
    <property type="entry name" value="Ig-like_fold"/>
</dbReference>
<dbReference type="GO" id="GO:0007156">
    <property type="term" value="P:homophilic cell adhesion via plasma membrane adhesion molecules"/>
    <property type="evidence" value="ECO:0007669"/>
    <property type="project" value="TreeGrafter"/>
</dbReference>
<proteinExistence type="inferred from homology"/>
<comment type="subcellular location">
    <subcellularLocation>
        <location evidence="1">Secreted</location>
    </subcellularLocation>
</comment>
<dbReference type="Proteomes" id="UP000322000">
    <property type="component" value="Chromosome 13"/>
</dbReference>
<evidence type="ECO:0000256" key="6">
    <source>
        <dbReference type="ARBA" id="ARBA00023319"/>
    </source>
</evidence>
<dbReference type="AlphaFoldDB" id="A0A7E5W6S9"/>
<evidence type="ECO:0000256" key="4">
    <source>
        <dbReference type="ARBA" id="ARBA00023157"/>
    </source>
</evidence>
<dbReference type="Pfam" id="PF13927">
    <property type="entry name" value="Ig_3"/>
    <property type="match status" value="2"/>
</dbReference>
<keyword evidence="10" id="KW-1185">Reference proteome</keyword>
<dbReference type="InterPro" id="IPR050958">
    <property type="entry name" value="Cell_Adh-Cytoskel_Orgn"/>
</dbReference>
<organism evidence="10 11">
    <name type="scientific">Trichoplusia ni</name>
    <name type="common">Cabbage looper</name>
    <dbReference type="NCBI Taxonomy" id="7111"/>
    <lineage>
        <taxon>Eukaryota</taxon>
        <taxon>Metazoa</taxon>
        <taxon>Ecdysozoa</taxon>
        <taxon>Arthropoda</taxon>
        <taxon>Hexapoda</taxon>
        <taxon>Insecta</taxon>
        <taxon>Pterygota</taxon>
        <taxon>Neoptera</taxon>
        <taxon>Endopterygota</taxon>
        <taxon>Lepidoptera</taxon>
        <taxon>Glossata</taxon>
        <taxon>Ditrysia</taxon>
        <taxon>Noctuoidea</taxon>
        <taxon>Noctuidae</taxon>
        <taxon>Plusiinae</taxon>
        <taxon>Trichoplusia</taxon>
    </lineage>
</organism>
<sequence length="679" mass="75979">MKEVINVKWTDVTTSETFIEYKQMSFTVGAFTKTAMIVASGENPKVEISAPDNSSISVEKIVDLRNTQVVQLKEAKAGDYTVITRSRGPTSVTLYKSYKLPVEFGFSPRMPRSMNETSEKPMPGRKNYILIDNAHSNMKLEKLEIQYSNDSRRETLDIKDTGTEGFYWTEVLVVTDTTFRIWIQGHDTTSYQEIKGCTEIIIPQQTGMGFRRTSPKCQILDQNPLTVEFGKSATIACKVTGYPTPSISWNDDNMGMSLSPENLLLEIPALYISYVNIENPTTNTTVYCKPRNIEGEDLCSLNVFVHRPYTFNVIQTPTDQSLEYGSEGKLYCEVSAYPEAVIKWYHNDTEVYESDEIQVLNEEKALWIKNMTLNTVGNYKCEVKNEANFKSFSALVEISGIDPPEVKVEKENIVLKPGDWSSLECSIIKGNPSPTITWTYKSEDAFDFSSLPDGVVADNDRLKIGAAQSEHKGDYKCTAENIAGQSTAVITVQLQYPPTILSMESNTQIVKEEDEVALPCNATGAPAPTVRWEMTQDDVMVLLDERHHTDSQNTHRFKALSRDSGNYHCIAENDVGRAELTITVDVQVAPYIDPPKSKLVILRSGDSVVLPCDVKYGNPVPTAKWVFIAVDSTTKIIARNKAARPLHLTNVNYTNEGTYLCIADNDVGTDSIKIYVKIQ</sequence>
<comment type="similarity">
    <text evidence="7">Belongs to the hemolin family.</text>
</comment>